<name>A0A851GN28_9BACT</name>
<comment type="caution">
    <text evidence="5">The sequence shown here is derived from an EMBL/GenBank/DDBJ whole genome shotgun (WGS) entry which is preliminary data.</text>
</comment>
<dbReference type="GO" id="GO:0003700">
    <property type="term" value="F:DNA-binding transcription factor activity"/>
    <property type="evidence" value="ECO:0007669"/>
    <property type="project" value="InterPro"/>
</dbReference>
<sequence>MKRIAILSETSLASGRQIVIGVSRFLDERGNWSAFQHSGPLGALTPSAIMQWEGDGMIARIANKELLDMILSKGVPTVDVLGNVAESPLPLVKCDDRAIGRTVARHFLESGYRNFGFIGLEDERWSMERQQGFSEVVEAQGYPVRMCLINQSDPKPVNDNLGWVKDWLASLRTPSALMVASDQFAPIVFEACHQLQLSIPEHMSVVGVDNDQPFCNLCRPRLSSVEPNHSRVGYRAVELLERLMRGESMEKRTIEVRQHTLHQRLSSGFMVVDDEALVKGLNYIREHAAMGVALDEVASAAGLSRSVLQRRFRQRFNRTVGEVILSEKLRISRDLLAHTQLSLAEVAERSGFNCQEYMTSIFRKHLQTTPRKFRGK</sequence>
<organism evidence="5 6">
    <name type="scientific">Oceaniferula marina</name>
    <dbReference type="NCBI Taxonomy" id="2748318"/>
    <lineage>
        <taxon>Bacteria</taxon>
        <taxon>Pseudomonadati</taxon>
        <taxon>Verrucomicrobiota</taxon>
        <taxon>Verrucomicrobiia</taxon>
        <taxon>Verrucomicrobiales</taxon>
        <taxon>Verrucomicrobiaceae</taxon>
        <taxon>Oceaniferula</taxon>
    </lineage>
</organism>
<keyword evidence="3" id="KW-0804">Transcription</keyword>
<dbReference type="GO" id="GO:0000976">
    <property type="term" value="F:transcription cis-regulatory region binding"/>
    <property type="evidence" value="ECO:0007669"/>
    <property type="project" value="TreeGrafter"/>
</dbReference>
<dbReference type="SMART" id="SM00342">
    <property type="entry name" value="HTH_ARAC"/>
    <property type="match status" value="1"/>
</dbReference>
<dbReference type="Gene3D" id="1.10.10.60">
    <property type="entry name" value="Homeodomain-like"/>
    <property type="match status" value="1"/>
</dbReference>
<evidence type="ECO:0000313" key="6">
    <source>
        <dbReference type="Proteomes" id="UP000557872"/>
    </source>
</evidence>
<reference evidence="5 6" key="1">
    <citation type="submission" date="2020-07" db="EMBL/GenBank/DDBJ databases">
        <title>Roseicoccus Jingziensis gen. nov., sp. nov., isolated from coastal seawater.</title>
        <authorList>
            <person name="Feng X."/>
        </authorList>
    </citation>
    <scope>NUCLEOTIDE SEQUENCE [LARGE SCALE GENOMIC DNA]</scope>
    <source>
        <strain evidence="5 6">N1E253</strain>
    </source>
</reference>
<dbReference type="SUPFAM" id="SSF46689">
    <property type="entry name" value="Homeodomain-like"/>
    <property type="match status" value="2"/>
</dbReference>
<accession>A0A851GN28</accession>
<evidence type="ECO:0000256" key="1">
    <source>
        <dbReference type="ARBA" id="ARBA00023015"/>
    </source>
</evidence>
<dbReference type="Pfam" id="PF13377">
    <property type="entry name" value="Peripla_BP_3"/>
    <property type="match status" value="1"/>
</dbReference>
<dbReference type="RefSeq" id="WP_178932036.1">
    <property type="nucleotide sequence ID" value="NZ_JACBAZ010000002.1"/>
</dbReference>
<proteinExistence type="predicted"/>
<dbReference type="PANTHER" id="PTHR30146:SF24">
    <property type="entry name" value="XYLOSE OPERON REGULATORY PROTEIN"/>
    <property type="match status" value="1"/>
</dbReference>
<evidence type="ECO:0000259" key="4">
    <source>
        <dbReference type="PROSITE" id="PS01124"/>
    </source>
</evidence>
<keyword evidence="1" id="KW-0805">Transcription regulation</keyword>
<evidence type="ECO:0000256" key="3">
    <source>
        <dbReference type="ARBA" id="ARBA00023163"/>
    </source>
</evidence>
<feature type="domain" description="HTH araC/xylS-type" evidence="4">
    <location>
        <begin position="278"/>
        <end position="376"/>
    </location>
</feature>
<dbReference type="EMBL" id="JACBAZ010000002">
    <property type="protein sequence ID" value="NWK55524.1"/>
    <property type="molecule type" value="Genomic_DNA"/>
</dbReference>
<dbReference type="CDD" id="cd01543">
    <property type="entry name" value="PBP1_XylR"/>
    <property type="match status" value="1"/>
</dbReference>
<protein>
    <submittedName>
        <fullName evidence="5">XylR family transcriptional regulator</fullName>
    </submittedName>
</protein>
<gene>
    <name evidence="5" type="ORF">HW115_07870</name>
</gene>
<keyword evidence="2" id="KW-0238">DNA-binding</keyword>
<evidence type="ECO:0000313" key="5">
    <source>
        <dbReference type="EMBL" id="NWK55524.1"/>
    </source>
</evidence>
<dbReference type="Pfam" id="PF12833">
    <property type="entry name" value="HTH_18"/>
    <property type="match status" value="1"/>
</dbReference>
<dbReference type="SUPFAM" id="SSF53822">
    <property type="entry name" value="Periplasmic binding protein-like I"/>
    <property type="match status" value="1"/>
</dbReference>
<dbReference type="InterPro" id="IPR009057">
    <property type="entry name" value="Homeodomain-like_sf"/>
</dbReference>
<dbReference type="Gene3D" id="3.40.50.2300">
    <property type="match status" value="2"/>
</dbReference>
<dbReference type="PANTHER" id="PTHR30146">
    <property type="entry name" value="LACI-RELATED TRANSCRIPTIONAL REPRESSOR"/>
    <property type="match status" value="1"/>
</dbReference>
<dbReference type="InterPro" id="IPR028082">
    <property type="entry name" value="Peripla_BP_I"/>
</dbReference>
<dbReference type="AlphaFoldDB" id="A0A851GN28"/>
<dbReference type="InterPro" id="IPR046335">
    <property type="entry name" value="LacI/GalR-like_sensor"/>
</dbReference>
<dbReference type="PROSITE" id="PS01124">
    <property type="entry name" value="HTH_ARAC_FAMILY_2"/>
    <property type="match status" value="1"/>
</dbReference>
<keyword evidence="6" id="KW-1185">Reference proteome</keyword>
<dbReference type="InterPro" id="IPR018060">
    <property type="entry name" value="HTH_AraC"/>
</dbReference>
<evidence type="ECO:0000256" key="2">
    <source>
        <dbReference type="ARBA" id="ARBA00023125"/>
    </source>
</evidence>
<dbReference type="Proteomes" id="UP000557872">
    <property type="component" value="Unassembled WGS sequence"/>
</dbReference>